<dbReference type="Pfam" id="PF08818">
    <property type="entry name" value="DUF1801"/>
    <property type="match status" value="1"/>
</dbReference>
<dbReference type="OrthoDB" id="115213at2"/>
<dbReference type="EMBL" id="FQUS01000013">
    <property type="protein sequence ID" value="SHF81138.1"/>
    <property type="molecule type" value="Genomic_DNA"/>
</dbReference>
<dbReference type="Gene3D" id="3.90.1150.200">
    <property type="match status" value="1"/>
</dbReference>
<evidence type="ECO:0000259" key="1">
    <source>
        <dbReference type="Pfam" id="PF08818"/>
    </source>
</evidence>
<feature type="domain" description="YdhG-like" evidence="1">
    <location>
        <begin position="22"/>
        <end position="112"/>
    </location>
</feature>
<reference evidence="2 3" key="1">
    <citation type="submission" date="2016-11" db="EMBL/GenBank/DDBJ databases">
        <authorList>
            <person name="Jaros S."/>
            <person name="Januszkiewicz K."/>
            <person name="Wedrychowicz H."/>
        </authorList>
    </citation>
    <scope>NUCLEOTIDE SEQUENCE [LARGE SCALE GENOMIC DNA]</scope>
    <source>
        <strain evidence="2 3">DSM 21986</strain>
    </source>
</reference>
<evidence type="ECO:0000313" key="2">
    <source>
        <dbReference type="EMBL" id="SHF81138.1"/>
    </source>
</evidence>
<dbReference type="SUPFAM" id="SSF159888">
    <property type="entry name" value="YdhG-like"/>
    <property type="match status" value="1"/>
</dbReference>
<sequence>MAKTDFKNIEEYIDAFPEDIQGKLEQIRQTIRKAAPEAKEVISYQMPTFRLNGILVHFAAFTNHISFFPTPSAIVEFQEELTTYETSKGTVKFPHVKSIPYKLITEIVEFRVKENQNAEKINNAKESEHHEH</sequence>
<dbReference type="AlphaFoldDB" id="A0A1M5EPB6"/>
<accession>A0A1M5EPB6</accession>
<name>A0A1M5EPB6_9BACT</name>
<proteinExistence type="predicted"/>
<dbReference type="STRING" id="1194090.SAMN05443144_113124"/>
<dbReference type="Proteomes" id="UP000184041">
    <property type="component" value="Unassembled WGS sequence"/>
</dbReference>
<protein>
    <submittedName>
        <fullName evidence="2">Uncharacterized conserved protein YdhG, YjbR/CyaY-like superfamily, DUF1801 family</fullName>
    </submittedName>
</protein>
<keyword evidence="3" id="KW-1185">Reference proteome</keyword>
<dbReference type="RefSeq" id="WP_073064994.1">
    <property type="nucleotide sequence ID" value="NZ_FQUS01000013.1"/>
</dbReference>
<dbReference type="InterPro" id="IPR014922">
    <property type="entry name" value="YdhG-like"/>
</dbReference>
<organism evidence="2 3">
    <name type="scientific">Fodinibius roseus</name>
    <dbReference type="NCBI Taxonomy" id="1194090"/>
    <lineage>
        <taxon>Bacteria</taxon>
        <taxon>Pseudomonadati</taxon>
        <taxon>Balneolota</taxon>
        <taxon>Balneolia</taxon>
        <taxon>Balneolales</taxon>
        <taxon>Balneolaceae</taxon>
        <taxon>Fodinibius</taxon>
    </lineage>
</organism>
<evidence type="ECO:0000313" key="3">
    <source>
        <dbReference type="Proteomes" id="UP000184041"/>
    </source>
</evidence>
<gene>
    <name evidence="2" type="ORF">SAMN05443144_113124</name>
</gene>